<evidence type="ECO:0000313" key="4">
    <source>
        <dbReference type="Proteomes" id="UP001634393"/>
    </source>
</evidence>
<proteinExistence type="predicted"/>
<dbReference type="InterPro" id="IPR017451">
    <property type="entry name" value="F-box-assoc_interact_dom"/>
</dbReference>
<evidence type="ECO:0000256" key="1">
    <source>
        <dbReference type="SAM" id="MobiDB-lite"/>
    </source>
</evidence>
<protein>
    <recommendedName>
        <fullName evidence="2">F-box associated beta-propeller type 1 domain-containing protein</fullName>
    </recommendedName>
</protein>
<dbReference type="AlphaFoldDB" id="A0ABD3S5E0"/>
<gene>
    <name evidence="3" type="ORF">ACJIZ3_005564</name>
</gene>
<evidence type="ECO:0000313" key="3">
    <source>
        <dbReference type="EMBL" id="KAL3819659.1"/>
    </source>
</evidence>
<accession>A0ABD3S5E0</accession>
<name>A0ABD3S5E0_9LAMI</name>
<dbReference type="NCBIfam" id="TIGR01640">
    <property type="entry name" value="F_box_assoc_1"/>
    <property type="match status" value="1"/>
</dbReference>
<dbReference type="PANTHER" id="PTHR31672">
    <property type="entry name" value="BNACNNG10540D PROTEIN"/>
    <property type="match status" value="1"/>
</dbReference>
<comment type="caution">
    <text evidence="3">The sequence shown here is derived from an EMBL/GenBank/DDBJ whole genome shotgun (WGS) entry which is preliminary data.</text>
</comment>
<sequence length="327" mass="37178">MLRVPHIDSLPVASCDGLILISHYKLKKLWAVWNPYTRKSIKLSPIVDDKIESHPGRPFSGIGYDPATDDYKVVRVARYYDSIDEGPALRTFVYNLKLGHWRRLDNDLPCSYAPTGGREGANGVFVNGALHWFGDEFQNKRCLMRWIIALDLVYARVPSNTRRPPNNEIDRNLSVVDGCLFLSCNYFDLQLDGWMMMKDTNSWVLLFSFTQHESRISGHLQFLAYLKDKRLVLIQHAHNVFLWFDIDKKLSKMVALNSVPLNLTSQVFPASLVRLNDGGHGSIAAKGRKRKRKRAKDGDDASIAAKGTSRGRKRKRGLKLTLTTTGF</sequence>
<dbReference type="PANTHER" id="PTHR31672:SF13">
    <property type="entry name" value="F-BOX PROTEIN CPR30-LIKE"/>
    <property type="match status" value="1"/>
</dbReference>
<dbReference type="InterPro" id="IPR006527">
    <property type="entry name" value="F-box-assoc_dom_typ1"/>
</dbReference>
<keyword evidence="4" id="KW-1185">Reference proteome</keyword>
<feature type="compositionally biased region" description="Basic residues" evidence="1">
    <location>
        <begin position="286"/>
        <end position="295"/>
    </location>
</feature>
<dbReference type="Pfam" id="PF07734">
    <property type="entry name" value="FBA_1"/>
    <property type="match status" value="1"/>
</dbReference>
<dbReference type="Proteomes" id="UP001634393">
    <property type="component" value="Unassembled WGS sequence"/>
</dbReference>
<dbReference type="EMBL" id="JBJXBP010000007">
    <property type="protein sequence ID" value="KAL3819659.1"/>
    <property type="molecule type" value="Genomic_DNA"/>
</dbReference>
<dbReference type="InterPro" id="IPR050796">
    <property type="entry name" value="SCF_F-box_component"/>
</dbReference>
<feature type="region of interest" description="Disordered" evidence="1">
    <location>
        <begin position="282"/>
        <end position="315"/>
    </location>
</feature>
<feature type="domain" description="F-box associated beta-propeller type 1" evidence="2">
    <location>
        <begin position="12"/>
        <end position="250"/>
    </location>
</feature>
<evidence type="ECO:0000259" key="2">
    <source>
        <dbReference type="Pfam" id="PF07734"/>
    </source>
</evidence>
<reference evidence="3 4" key="1">
    <citation type="submission" date="2024-12" db="EMBL/GenBank/DDBJ databases">
        <title>The unique morphological basis and parallel evolutionary history of personate flowers in Penstemon.</title>
        <authorList>
            <person name="Depatie T.H."/>
            <person name="Wessinger C.A."/>
        </authorList>
    </citation>
    <scope>NUCLEOTIDE SEQUENCE [LARGE SCALE GENOMIC DNA]</scope>
    <source>
        <strain evidence="3">WTNN_2</strain>
        <tissue evidence="3">Leaf</tissue>
    </source>
</reference>
<organism evidence="3 4">
    <name type="scientific">Penstemon smallii</name>
    <dbReference type="NCBI Taxonomy" id="265156"/>
    <lineage>
        <taxon>Eukaryota</taxon>
        <taxon>Viridiplantae</taxon>
        <taxon>Streptophyta</taxon>
        <taxon>Embryophyta</taxon>
        <taxon>Tracheophyta</taxon>
        <taxon>Spermatophyta</taxon>
        <taxon>Magnoliopsida</taxon>
        <taxon>eudicotyledons</taxon>
        <taxon>Gunneridae</taxon>
        <taxon>Pentapetalae</taxon>
        <taxon>asterids</taxon>
        <taxon>lamiids</taxon>
        <taxon>Lamiales</taxon>
        <taxon>Plantaginaceae</taxon>
        <taxon>Cheloneae</taxon>
        <taxon>Penstemon</taxon>
    </lineage>
</organism>